<dbReference type="EMBL" id="JBHSOZ010000002">
    <property type="protein sequence ID" value="MFC5711380.1"/>
    <property type="molecule type" value="Genomic_DNA"/>
</dbReference>
<comment type="caution">
    <text evidence="1">The sequence shown here is derived from an EMBL/GenBank/DDBJ whole genome shotgun (WGS) entry which is preliminary data.</text>
</comment>
<organism evidence="1 2">
    <name type="scientific">Thalassorhabdus alkalitolerans</name>
    <dbReference type="NCBI Taxonomy" id="2282697"/>
    <lineage>
        <taxon>Bacteria</taxon>
        <taxon>Bacillati</taxon>
        <taxon>Bacillota</taxon>
        <taxon>Bacilli</taxon>
        <taxon>Bacillales</taxon>
        <taxon>Bacillaceae</taxon>
        <taxon>Thalassorhabdus</taxon>
    </lineage>
</organism>
<dbReference type="InterPro" id="IPR015064">
    <property type="entry name" value="Sda"/>
</dbReference>
<sequence>MHTISDDCLVDALQKAVTFDLEINFICLLKEEIERREIVLDKELLQQIKARKELERAS</sequence>
<reference evidence="2" key="1">
    <citation type="journal article" date="2019" name="Int. J. Syst. Evol. Microbiol.">
        <title>The Global Catalogue of Microorganisms (GCM) 10K type strain sequencing project: providing services to taxonomists for standard genome sequencing and annotation.</title>
        <authorList>
            <consortium name="The Broad Institute Genomics Platform"/>
            <consortium name="The Broad Institute Genome Sequencing Center for Infectious Disease"/>
            <person name="Wu L."/>
            <person name="Ma J."/>
        </authorList>
    </citation>
    <scope>NUCLEOTIDE SEQUENCE [LARGE SCALE GENOMIC DNA]</scope>
    <source>
        <strain evidence="2">CECT 7184</strain>
    </source>
</reference>
<dbReference type="GO" id="GO:0004860">
    <property type="term" value="F:protein kinase inhibitor activity"/>
    <property type="evidence" value="ECO:0007669"/>
    <property type="project" value="UniProtKB-KW"/>
</dbReference>
<keyword evidence="2" id="KW-1185">Reference proteome</keyword>
<dbReference type="Pfam" id="PF08970">
    <property type="entry name" value="Sda"/>
    <property type="match status" value="1"/>
</dbReference>
<dbReference type="InterPro" id="IPR036916">
    <property type="entry name" value="Sda_sf"/>
</dbReference>
<evidence type="ECO:0000313" key="2">
    <source>
        <dbReference type="Proteomes" id="UP001596142"/>
    </source>
</evidence>
<keyword evidence="1" id="KW-0649">Protein kinase inhibitor</keyword>
<proteinExistence type="predicted"/>
<dbReference type="Proteomes" id="UP001596142">
    <property type="component" value="Unassembled WGS sequence"/>
</dbReference>
<accession>A0ABW0YJ33</accession>
<protein>
    <submittedName>
        <fullName evidence="1">Sporulation histidine kinase inhibitor Sda</fullName>
    </submittedName>
</protein>
<name>A0ABW0YJ33_9BACI</name>
<evidence type="ECO:0000313" key="1">
    <source>
        <dbReference type="EMBL" id="MFC5711380.1"/>
    </source>
</evidence>
<gene>
    <name evidence="1" type="primary">sda</name>
    <name evidence="1" type="ORF">ACFPU1_01150</name>
</gene>
<dbReference type="SUPFAM" id="SSF100985">
    <property type="entry name" value="Sporulation inhibitor Sda"/>
    <property type="match status" value="1"/>
</dbReference>
<dbReference type="Gene3D" id="1.10.287.1100">
    <property type="entry name" value="Sporulation inhibitor A"/>
    <property type="match status" value="1"/>
</dbReference>
<dbReference type="RefSeq" id="WP_385937519.1">
    <property type="nucleotide sequence ID" value="NZ_JBHSOZ010000002.1"/>
</dbReference>